<dbReference type="RefSeq" id="WP_203676398.1">
    <property type="nucleotide sequence ID" value="NZ_BONP01000041.1"/>
</dbReference>
<dbReference type="EMBL" id="BONP01000041">
    <property type="protein sequence ID" value="GIG41863.1"/>
    <property type="molecule type" value="Genomic_DNA"/>
</dbReference>
<dbReference type="InterPro" id="IPR036188">
    <property type="entry name" value="FAD/NAD-bd_sf"/>
</dbReference>
<dbReference type="PANTHER" id="PTHR43106">
    <property type="entry name" value="DEHYDROGENASE-RELATED"/>
    <property type="match status" value="1"/>
</dbReference>
<name>A0ABQ4DR93_9CELL</name>
<comment type="caution">
    <text evidence="2">The sequence shown here is derived from an EMBL/GenBank/DDBJ whole genome shotgun (WGS) entry which is preliminary data.</text>
</comment>
<reference evidence="2 3" key="1">
    <citation type="submission" date="2021-01" db="EMBL/GenBank/DDBJ databases">
        <title>Whole genome shotgun sequence of Cellulomonas phragmiteti NBRC 110785.</title>
        <authorList>
            <person name="Komaki H."/>
            <person name="Tamura T."/>
        </authorList>
    </citation>
    <scope>NUCLEOTIDE SEQUENCE [LARGE SCALE GENOMIC DNA]</scope>
    <source>
        <strain evidence="2 3">NBRC 110785</strain>
    </source>
</reference>
<protein>
    <recommendedName>
        <fullName evidence="1">FAD dependent oxidoreductase domain-containing protein</fullName>
    </recommendedName>
</protein>
<sequence length="479" mass="49930">MRDEEVLDAVVVGGGPSGLFAMWRLATGGARVALLEAGQDMRASLCSKVSARMAGRSVREAEKFRLQCHRCDCLTGIGGAAFHFDTNLGYVSGLSRSKLEADAQGRVRTYSGLERALGSFERAADAVADVYDHLVAFGVDMGTDAPATTTSAAPPAGFALADAAPSKAITVDEAIGMLDALVAQATAAGAVVHLGTRALTVERRADGVWEVRTPTGVVRARHVVVGVGKLGLPWVESVLAANHVVATSAPRVDVGVRLELPAEIAEPLTAPCQNPKLTFLNAAAEPVRTFCVCERGRIMQYAFEGAVVLDGQHCVTTPTSRTNIGVVTTVDVPAGVGGTDHAREFARRITAAGQGLPVVQPLLELLRRGRLAERPGTSLVRATWGDLAPLLGRDRVADVEEMADRLEEVAPGVVGPDTVVAAPVVERVFPSIELDGDMQSSAPGLFFVGDSSSKIIGVTYGAATGIVAADAVLRKGPTS</sequence>
<keyword evidence="3" id="KW-1185">Reference proteome</keyword>
<evidence type="ECO:0000313" key="3">
    <source>
        <dbReference type="Proteomes" id="UP000614741"/>
    </source>
</evidence>
<dbReference type="Gene3D" id="3.50.50.60">
    <property type="entry name" value="FAD/NAD(P)-binding domain"/>
    <property type="match status" value="2"/>
</dbReference>
<evidence type="ECO:0000259" key="1">
    <source>
        <dbReference type="Pfam" id="PF01266"/>
    </source>
</evidence>
<dbReference type="Pfam" id="PF01266">
    <property type="entry name" value="DAO"/>
    <property type="match status" value="1"/>
</dbReference>
<organism evidence="2 3">
    <name type="scientific">Cellulomonas phragmiteti</name>
    <dbReference type="NCBI Taxonomy" id="478780"/>
    <lineage>
        <taxon>Bacteria</taxon>
        <taxon>Bacillati</taxon>
        <taxon>Actinomycetota</taxon>
        <taxon>Actinomycetes</taxon>
        <taxon>Micrococcales</taxon>
        <taxon>Cellulomonadaceae</taxon>
        <taxon>Cellulomonas</taxon>
    </lineage>
</organism>
<dbReference type="PANTHER" id="PTHR43106:SF1">
    <property type="entry name" value="DEHYDROGENASE-RELATED"/>
    <property type="match status" value="1"/>
</dbReference>
<dbReference type="InterPro" id="IPR006076">
    <property type="entry name" value="FAD-dep_OxRdtase"/>
</dbReference>
<feature type="domain" description="FAD dependent oxidoreductase" evidence="1">
    <location>
        <begin position="8"/>
        <end position="228"/>
    </location>
</feature>
<dbReference type="Proteomes" id="UP000614741">
    <property type="component" value="Unassembled WGS sequence"/>
</dbReference>
<gene>
    <name evidence="2" type="ORF">Cph01nite_36250</name>
</gene>
<accession>A0ABQ4DR93</accession>
<proteinExistence type="predicted"/>
<evidence type="ECO:0000313" key="2">
    <source>
        <dbReference type="EMBL" id="GIG41863.1"/>
    </source>
</evidence>
<dbReference type="SUPFAM" id="SSF51905">
    <property type="entry name" value="FAD/NAD(P)-binding domain"/>
    <property type="match status" value="1"/>
</dbReference>